<reference evidence="2 3" key="1">
    <citation type="submission" date="2015-09" db="EMBL/GenBank/DDBJ databases">
        <authorList>
            <consortium name="Swine Surveillance"/>
        </authorList>
    </citation>
    <scope>NUCLEOTIDE SEQUENCE [LARGE SCALE GENOMIC DNA]</scope>
    <source>
        <strain evidence="2 3">CECT 8383</strain>
    </source>
</reference>
<dbReference type="EC" id="2.7.1.8" evidence="2"/>
<dbReference type="OrthoDB" id="63487at2"/>
<dbReference type="Pfam" id="PF01869">
    <property type="entry name" value="BcrAD_BadFG"/>
    <property type="match status" value="1"/>
</dbReference>
<dbReference type="CDD" id="cd24082">
    <property type="entry name" value="ASKHA_NBD_GspK-like"/>
    <property type="match status" value="1"/>
</dbReference>
<dbReference type="PANTHER" id="PTHR43190:SF3">
    <property type="entry name" value="N-ACETYL-D-GLUCOSAMINE KINASE"/>
    <property type="match status" value="1"/>
</dbReference>
<protein>
    <submittedName>
        <fullName evidence="2">Glucosamine kinase GspK</fullName>
        <ecNumber evidence="2">2.7.1.8</ecNumber>
    </submittedName>
</protein>
<keyword evidence="3" id="KW-1185">Reference proteome</keyword>
<dbReference type="InterPro" id="IPR052519">
    <property type="entry name" value="Euk-type_GlcNAc_Kinase"/>
</dbReference>
<dbReference type="Gene3D" id="3.30.420.40">
    <property type="match status" value="2"/>
</dbReference>
<dbReference type="PANTHER" id="PTHR43190">
    <property type="entry name" value="N-ACETYL-D-GLUCOSAMINE KINASE"/>
    <property type="match status" value="1"/>
</dbReference>
<gene>
    <name evidence="2" type="primary">gspK</name>
    <name evidence="2" type="ORF">TM5383_03140</name>
</gene>
<dbReference type="Proteomes" id="UP000051681">
    <property type="component" value="Unassembled WGS sequence"/>
</dbReference>
<organism evidence="2 3">
    <name type="scientific">Thalassovita mediterranea</name>
    <dbReference type="NCBI Taxonomy" id="340021"/>
    <lineage>
        <taxon>Bacteria</taxon>
        <taxon>Pseudomonadati</taxon>
        <taxon>Pseudomonadota</taxon>
        <taxon>Alphaproteobacteria</taxon>
        <taxon>Rhodobacterales</taxon>
        <taxon>Roseobacteraceae</taxon>
        <taxon>Thalassovita</taxon>
    </lineage>
</organism>
<dbReference type="InterPro" id="IPR043129">
    <property type="entry name" value="ATPase_NBD"/>
</dbReference>
<evidence type="ECO:0000313" key="3">
    <source>
        <dbReference type="Proteomes" id="UP000051681"/>
    </source>
</evidence>
<dbReference type="InterPro" id="IPR002731">
    <property type="entry name" value="ATPase_BadF"/>
</dbReference>
<dbReference type="AlphaFoldDB" id="A0A0P1H4X1"/>
<dbReference type="GO" id="GO:0047931">
    <property type="term" value="F:glucosamine kinase activity"/>
    <property type="evidence" value="ECO:0007669"/>
    <property type="project" value="UniProtKB-EC"/>
</dbReference>
<name>A0A0P1H4X1_9RHOB</name>
<feature type="domain" description="ATPase BadF/BadG/BcrA/BcrD type" evidence="1">
    <location>
        <begin position="10"/>
        <end position="259"/>
    </location>
</feature>
<evidence type="ECO:0000259" key="1">
    <source>
        <dbReference type="Pfam" id="PF01869"/>
    </source>
</evidence>
<keyword evidence="2" id="KW-0808">Transferase</keyword>
<accession>A0A0P1H4X1</accession>
<dbReference type="EMBL" id="CYSF01000018">
    <property type="protein sequence ID" value="CUH85897.1"/>
    <property type="molecule type" value="Genomic_DNA"/>
</dbReference>
<dbReference type="STRING" id="340021.TM5383_03140"/>
<proteinExistence type="predicted"/>
<sequence length="293" mass="30009">MELAGAVLAVDGGGSRCRMALVLGDGQRWMVEAGPTNVSSDFQGACDTLRQGLRDLANAAQVPFERLVAVPAYLGLAGVTHAELAQRVAAALPLAQCEVGEDQRIALRAALGRDAGAVAHCGTGSFFGVQAGAQIRLCGGWGLTLGDEASAAWLGRRALNLTLAEADGLRARSDLGQGLLQDLGPAPQIVAWAAQASPAHFGALARRVTAAAATGDVMAAEVMQAGAGHIAHVLEQMGWQTGQTLCLTGGLGPQYASYLPDRMQAAVTPPQAEPLEGAVDFARARVAAQEAGQ</sequence>
<evidence type="ECO:0000313" key="2">
    <source>
        <dbReference type="EMBL" id="CUH85897.1"/>
    </source>
</evidence>
<keyword evidence="2" id="KW-0418">Kinase</keyword>
<dbReference type="SUPFAM" id="SSF53067">
    <property type="entry name" value="Actin-like ATPase domain"/>
    <property type="match status" value="2"/>
</dbReference>